<accession>K6XTM2</accession>
<dbReference type="GO" id="GO:0012505">
    <property type="term" value="C:endomembrane system"/>
    <property type="evidence" value="ECO:0007669"/>
    <property type="project" value="UniProtKB-SubCell"/>
</dbReference>
<gene>
    <name evidence="6" type="ORF">GLIP_2405</name>
</gene>
<dbReference type="STRING" id="1127673.GLIP_2405"/>
<reference evidence="6 7" key="1">
    <citation type="journal article" date="2017" name="Antonie Van Leeuwenhoek">
        <title>Rhizobium rhizosphaerae sp. nov., a novel species isolated from rice rhizosphere.</title>
        <authorList>
            <person name="Zhao J.J."/>
            <person name="Zhang J."/>
            <person name="Zhang R.J."/>
            <person name="Zhang C.W."/>
            <person name="Yin H.Q."/>
            <person name="Zhang X.X."/>
        </authorList>
    </citation>
    <scope>NUCLEOTIDE SEQUENCE [LARGE SCALE GENOMIC DNA]</scope>
    <source>
        <strain evidence="6 7">E3</strain>
    </source>
</reference>
<dbReference type="GO" id="GO:0005524">
    <property type="term" value="F:ATP binding"/>
    <property type="evidence" value="ECO:0007669"/>
    <property type="project" value="UniProtKB-KW"/>
</dbReference>
<dbReference type="PANTHER" id="PTHR30024">
    <property type="entry name" value="ALIPHATIC SULFONATES-BINDING PROTEIN-RELATED"/>
    <property type="match status" value="1"/>
</dbReference>
<evidence type="ECO:0000256" key="5">
    <source>
        <dbReference type="ARBA" id="ARBA00023136"/>
    </source>
</evidence>
<keyword evidence="5" id="KW-0472">Membrane</keyword>
<dbReference type="Gene3D" id="3.40.190.10">
    <property type="entry name" value="Periplasmic binding protein-like II"/>
    <property type="match status" value="2"/>
</dbReference>
<name>K6XTM2_9ALTE</name>
<dbReference type="CDD" id="cd13553">
    <property type="entry name" value="PBP2_NrtA_CpmA_like"/>
    <property type="match status" value="1"/>
</dbReference>
<proteinExistence type="predicted"/>
<evidence type="ECO:0000256" key="3">
    <source>
        <dbReference type="ARBA" id="ARBA00022475"/>
    </source>
</evidence>
<dbReference type="Proteomes" id="UP000006334">
    <property type="component" value="Unassembled WGS sequence"/>
</dbReference>
<protein>
    <submittedName>
        <fullName evidence="6">Sulfonate/nitrate/taurine transport system ATP-binding protein</fullName>
    </submittedName>
</protein>
<evidence type="ECO:0000256" key="1">
    <source>
        <dbReference type="ARBA" id="ARBA00004308"/>
    </source>
</evidence>
<dbReference type="AlphaFoldDB" id="K6XTM2"/>
<evidence type="ECO:0000313" key="7">
    <source>
        <dbReference type="Proteomes" id="UP000006334"/>
    </source>
</evidence>
<sequence length="365" mass="39860">MQMMIKPEKTNITIGFSPLTDCAPFVVAKNLGYFAQWGLDVTLQKQNSWATLRDKLHAGILDAAQMLAPMPIASTLGLGVAPMHVIAPMILSQNGNGITLSESLVEEILAVNQISELVFPLDAKLLKNVIEKRKQHGSDKLCFASVFPFSCHHYQLQDWLLSGNITFEDVNIIVVPPSNMVDSMLSGDIDGFCVGGPWNAKAVRGGSGVTVITSYDIWQDYPEKVLGFLSSFATSHPKTVLAICAALKQACTWLDSTPNRFETAVIMSREGILGEPLEVIAPSLLGSCLTKKGLSPRHVPSYNQFSTTLGGLDINRPDIKHGFWLLEKIKNCQQISADVETDGVIESIFRSDIYAQLALLIDKKG</sequence>
<dbReference type="eggNOG" id="COG0715">
    <property type="taxonomic scope" value="Bacteria"/>
</dbReference>
<dbReference type="PANTHER" id="PTHR30024:SF43">
    <property type="entry name" value="BLL4572 PROTEIN"/>
    <property type="match status" value="1"/>
</dbReference>
<dbReference type="InterPro" id="IPR044527">
    <property type="entry name" value="NrtA/CpmA_ABC-bd_dom"/>
</dbReference>
<keyword evidence="3" id="KW-1003">Cell membrane</keyword>
<keyword evidence="6" id="KW-0067">ATP-binding</keyword>
<evidence type="ECO:0000256" key="4">
    <source>
        <dbReference type="ARBA" id="ARBA00022519"/>
    </source>
</evidence>
<evidence type="ECO:0000313" key="6">
    <source>
        <dbReference type="EMBL" id="GAC15031.1"/>
    </source>
</evidence>
<dbReference type="SUPFAM" id="SSF53850">
    <property type="entry name" value="Periplasmic binding protein-like II"/>
    <property type="match status" value="1"/>
</dbReference>
<evidence type="ECO:0000256" key="2">
    <source>
        <dbReference type="ARBA" id="ARBA00022448"/>
    </source>
</evidence>
<comment type="subcellular location">
    <subcellularLocation>
        <location evidence="1">Endomembrane system</location>
    </subcellularLocation>
</comment>
<keyword evidence="2" id="KW-0813">Transport</keyword>
<keyword evidence="7" id="KW-1185">Reference proteome</keyword>
<keyword evidence="6" id="KW-0547">Nucleotide-binding</keyword>
<dbReference type="Pfam" id="PF13379">
    <property type="entry name" value="NMT1_2"/>
    <property type="match status" value="1"/>
</dbReference>
<dbReference type="EMBL" id="BAEN01000046">
    <property type="protein sequence ID" value="GAC15031.1"/>
    <property type="molecule type" value="Genomic_DNA"/>
</dbReference>
<comment type="caution">
    <text evidence="6">The sequence shown here is derived from an EMBL/GenBank/DDBJ whole genome shotgun (WGS) entry which is preliminary data.</text>
</comment>
<keyword evidence="4" id="KW-0997">Cell inner membrane</keyword>
<organism evidence="6 7">
    <name type="scientific">Aliiglaciecola lipolytica E3</name>
    <dbReference type="NCBI Taxonomy" id="1127673"/>
    <lineage>
        <taxon>Bacteria</taxon>
        <taxon>Pseudomonadati</taxon>
        <taxon>Pseudomonadota</taxon>
        <taxon>Gammaproteobacteria</taxon>
        <taxon>Alteromonadales</taxon>
        <taxon>Alteromonadaceae</taxon>
        <taxon>Aliiglaciecola</taxon>
    </lineage>
</organism>